<dbReference type="InterPro" id="IPR029058">
    <property type="entry name" value="AB_hydrolase_fold"/>
</dbReference>
<evidence type="ECO:0000313" key="8">
    <source>
        <dbReference type="EMBL" id="GFE83722.1"/>
    </source>
</evidence>
<dbReference type="PANTHER" id="PTHR33938">
    <property type="entry name" value="FERULOYL ESTERASE B-RELATED"/>
    <property type="match status" value="1"/>
</dbReference>
<dbReference type="Proteomes" id="UP000445000">
    <property type="component" value="Unassembled WGS sequence"/>
</dbReference>
<evidence type="ECO:0000256" key="5">
    <source>
        <dbReference type="ARBA" id="ARBA00022801"/>
    </source>
</evidence>
<evidence type="ECO:0000256" key="7">
    <source>
        <dbReference type="ARBA" id="ARBA00023157"/>
    </source>
</evidence>
<accession>A0A829YLL6</accession>
<gene>
    <name evidence="8" type="ORF">GCM10011487_57220</name>
</gene>
<dbReference type="RefSeq" id="WP_161815310.1">
    <property type="nucleotide sequence ID" value="NZ_BLJN01000006.1"/>
</dbReference>
<dbReference type="AlphaFoldDB" id="A0A829YLL6"/>
<keyword evidence="6" id="KW-0106">Calcium</keyword>
<dbReference type="GO" id="GO:0052689">
    <property type="term" value="F:carboxylic ester hydrolase activity"/>
    <property type="evidence" value="ECO:0007669"/>
    <property type="project" value="UniProtKB-KW"/>
</dbReference>
<dbReference type="GO" id="GO:0046872">
    <property type="term" value="F:metal ion binding"/>
    <property type="evidence" value="ECO:0007669"/>
    <property type="project" value="UniProtKB-KW"/>
</dbReference>
<sequence>MAAIRAGWLVIAVIHGLAVLRSPAVAGAITGCEAIADKDFSAVPDAPTEITEATLSDSKDRNPQHCRVRGYVAPQVGFEIRLPSDWNGKVLFIGCAGSCGTLLSEQGVCDRYLPKGYACLVSDMGHKGSGLMWAYNNLQAEIDFAHRGTHVATLAAKAIIERFYGRKARKSYFMGCSTGGRQGLIAAQRFPWDFDGIVAGAPIVDTTAHNLYHLWVARVAAQNGQTRDLLTAPAIELIHNAAIRSCDLDDGVKDEIISDPMSCSFHPSELVCTAKAQKNCLTRAQVEVSTKMYAGVITESGEQLQPGVTAGSERYWTALMTPERVNTIFDRFRYSTFIPDPGPTWNAADFNFNDDYKRLGNIGPLLSASNPDLRRFKSAGGKLITYAGWDDVYVSPAKIVDYYQTVERTMGGRQSTADFFRLFLLPGVTHCSGGKGADSADFLTALEDWVERGRAPDAILTAHAQPQTIAFSERYPYRDFPREDADVAFTRPIYPYPSYFKYKGHGDPKDAMNFYEVESNATTR</sequence>
<evidence type="ECO:0000256" key="4">
    <source>
        <dbReference type="ARBA" id="ARBA00022729"/>
    </source>
</evidence>
<comment type="caution">
    <text evidence="8">The sequence shown here is derived from an EMBL/GenBank/DDBJ whole genome shotgun (WGS) entry which is preliminary data.</text>
</comment>
<evidence type="ECO:0000256" key="2">
    <source>
        <dbReference type="ARBA" id="ARBA00022487"/>
    </source>
</evidence>
<keyword evidence="5" id="KW-0378">Hydrolase</keyword>
<dbReference type="PANTHER" id="PTHR33938:SF15">
    <property type="entry name" value="FERULOYL ESTERASE B-RELATED"/>
    <property type="match status" value="1"/>
</dbReference>
<keyword evidence="4" id="KW-0732">Signal</keyword>
<keyword evidence="9" id="KW-1185">Reference proteome</keyword>
<name>A0A829YLL6_9GAMM</name>
<evidence type="ECO:0000256" key="6">
    <source>
        <dbReference type="ARBA" id="ARBA00022837"/>
    </source>
</evidence>
<evidence type="ECO:0000256" key="3">
    <source>
        <dbReference type="ARBA" id="ARBA00022723"/>
    </source>
</evidence>
<dbReference type="InterPro" id="IPR011118">
    <property type="entry name" value="Tannase/feruloyl_esterase"/>
</dbReference>
<reference evidence="9" key="1">
    <citation type="submission" date="2020-01" db="EMBL/GenBank/DDBJ databases">
        <title>'Steroidobacter agaridevorans' sp. nov., agar-degrading bacteria isolated from rhizosphere soils.</title>
        <authorList>
            <person name="Ikenaga M."/>
            <person name="Kataoka M."/>
            <person name="Murouchi A."/>
            <person name="Katsuragi S."/>
            <person name="Sakai M."/>
        </authorList>
    </citation>
    <scope>NUCLEOTIDE SEQUENCE [LARGE SCALE GENOMIC DNA]</scope>
    <source>
        <strain evidence="9">YU21-B</strain>
    </source>
</reference>
<dbReference type="Pfam" id="PF07519">
    <property type="entry name" value="Tannase"/>
    <property type="match status" value="1"/>
</dbReference>
<dbReference type="EMBL" id="BLJN01000006">
    <property type="protein sequence ID" value="GFE83722.1"/>
    <property type="molecule type" value="Genomic_DNA"/>
</dbReference>
<protein>
    <submittedName>
        <fullName evidence="8">Feruloyl esterase</fullName>
    </submittedName>
</protein>
<proteinExistence type="inferred from homology"/>
<dbReference type="PROSITE" id="PS51257">
    <property type="entry name" value="PROKAR_LIPOPROTEIN"/>
    <property type="match status" value="1"/>
</dbReference>
<keyword evidence="3" id="KW-0479">Metal-binding</keyword>
<comment type="similarity">
    <text evidence="1">Belongs to the tannase family.</text>
</comment>
<dbReference type="Gene3D" id="3.40.50.1820">
    <property type="entry name" value="alpha/beta hydrolase"/>
    <property type="match status" value="1"/>
</dbReference>
<evidence type="ECO:0000256" key="1">
    <source>
        <dbReference type="ARBA" id="ARBA00006249"/>
    </source>
</evidence>
<organism evidence="8 9">
    <name type="scientific">Steroidobacter agaridevorans</name>
    <dbReference type="NCBI Taxonomy" id="2695856"/>
    <lineage>
        <taxon>Bacteria</taxon>
        <taxon>Pseudomonadati</taxon>
        <taxon>Pseudomonadota</taxon>
        <taxon>Gammaproteobacteria</taxon>
        <taxon>Steroidobacterales</taxon>
        <taxon>Steroidobacteraceae</taxon>
        <taxon>Steroidobacter</taxon>
    </lineage>
</organism>
<keyword evidence="7" id="KW-1015">Disulfide bond</keyword>
<dbReference type="SUPFAM" id="SSF53474">
    <property type="entry name" value="alpha/beta-Hydrolases"/>
    <property type="match status" value="1"/>
</dbReference>
<evidence type="ECO:0000313" key="9">
    <source>
        <dbReference type="Proteomes" id="UP000445000"/>
    </source>
</evidence>
<keyword evidence="2" id="KW-0719">Serine esterase</keyword>